<feature type="non-terminal residue" evidence="1">
    <location>
        <position position="1"/>
    </location>
</feature>
<sequence length="110" mass="12496">YFHDQRKHGVFTRFMDKTTKLFLANQGDLMLIDNARLALNVLNRLVLSNKHALLFVEARAHKAILPLLQCREMGVLQAALEVLGRLSDWVESCRLDLCQSTAVDVCLQMA</sequence>
<evidence type="ECO:0000313" key="1">
    <source>
        <dbReference type="EMBL" id="GMT19666.1"/>
    </source>
</evidence>
<dbReference type="Gene3D" id="1.25.10.10">
    <property type="entry name" value="Leucine-rich Repeat Variant"/>
    <property type="match status" value="1"/>
</dbReference>
<gene>
    <name evidence="1" type="ORF">PFISCL1PPCAC_10963</name>
</gene>
<dbReference type="EMBL" id="BTSY01000003">
    <property type="protein sequence ID" value="GMT19666.1"/>
    <property type="molecule type" value="Genomic_DNA"/>
</dbReference>
<name>A0AAV5VJ80_9BILA</name>
<dbReference type="AlphaFoldDB" id="A0AAV5VJ80"/>
<accession>A0AAV5VJ80</accession>
<protein>
    <submittedName>
        <fullName evidence="1">Uncharacterized protein</fullName>
    </submittedName>
</protein>
<dbReference type="SUPFAM" id="SSF48371">
    <property type="entry name" value="ARM repeat"/>
    <property type="match status" value="1"/>
</dbReference>
<dbReference type="InterPro" id="IPR016024">
    <property type="entry name" value="ARM-type_fold"/>
</dbReference>
<organism evidence="1 2">
    <name type="scientific">Pristionchus fissidentatus</name>
    <dbReference type="NCBI Taxonomy" id="1538716"/>
    <lineage>
        <taxon>Eukaryota</taxon>
        <taxon>Metazoa</taxon>
        <taxon>Ecdysozoa</taxon>
        <taxon>Nematoda</taxon>
        <taxon>Chromadorea</taxon>
        <taxon>Rhabditida</taxon>
        <taxon>Rhabditina</taxon>
        <taxon>Diplogasteromorpha</taxon>
        <taxon>Diplogasteroidea</taxon>
        <taxon>Neodiplogasteridae</taxon>
        <taxon>Pristionchus</taxon>
    </lineage>
</organism>
<evidence type="ECO:0000313" key="2">
    <source>
        <dbReference type="Proteomes" id="UP001432322"/>
    </source>
</evidence>
<comment type="caution">
    <text evidence="1">The sequence shown here is derived from an EMBL/GenBank/DDBJ whole genome shotgun (WGS) entry which is preliminary data.</text>
</comment>
<proteinExistence type="predicted"/>
<keyword evidence="2" id="KW-1185">Reference proteome</keyword>
<reference evidence="1" key="1">
    <citation type="submission" date="2023-10" db="EMBL/GenBank/DDBJ databases">
        <title>Genome assembly of Pristionchus species.</title>
        <authorList>
            <person name="Yoshida K."/>
            <person name="Sommer R.J."/>
        </authorList>
    </citation>
    <scope>NUCLEOTIDE SEQUENCE</scope>
    <source>
        <strain evidence="1">RS5133</strain>
    </source>
</reference>
<dbReference type="InterPro" id="IPR011989">
    <property type="entry name" value="ARM-like"/>
</dbReference>
<feature type="non-terminal residue" evidence="1">
    <location>
        <position position="110"/>
    </location>
</feature>
<dbReference type="Proteomes" id="UP001432322">
    <property type="component" value="Unassembled WGS sequence"/>
</dbReference>